<comment type="caution">
    <text evidence="2">The sequence shown here is derived from an EMBL/GenBank/DDBJ whole genome shotgun (WGS) entry which is preliminary data.</text>
</comment>
<dbReference type="Pfam" id="PF04993">
    <property type="entry name" value="TfoX_N"/>
    <property type="match status" value="1"/>
</dbReference>
<protein>
    <submittedName>
        <fullName evidence="2">RNA methyltransferase</fullName>
    </submittedName>
</protein>
<organism evidence="2 3">
    <name type="scientific">Tsukamurella pseudospumae</name>
    <dbReference type="NCBI Taxonomy" id="239498"/>
    <lineage>
        <taxon>Bacteria</taxon>
        <taxon>Bacillati</taxon>
        <taxon>Actinomycetota</taxon>
        <taxon>Actinomycetes</taxon>
        <taxon>Mycobacteriales</taxon>
        <taxon>Tsukamurellaceae</taxon>
        <taxon>Tsukamurella</taxon>
    </lineage>
</organism>
<dbReference type="EMBL" id="LSRE01000008">
    <property type="protein sequence ID" value="KXP00026.1"/>
    <property type="molecule type" value="Genomic_DNA"/>
</dbReference>
<feature type="domain" description="TfoX N-terminal" evidence="1">
    <location>
        <begin position="19"/>
        <end position="101"/>
    </location>
</feature>
<sequence>MAYDEGLADRIRDAIDGEPGVTEKRMFGGLAFLVDGHMAIAANSHGEAMVHLHPEATDGLIGPHVRATVMRGREMRGWLDLSAEATASDVELAEWVRRTVDYARSLPPK</sequence>
<accession>A0A137ZPE1</accession>
<keyword evidence="2" id="KW-0489">Methyltransferase</keyword>
<dbReference type="InterPro" id="IPR007076">
    <property type="entry name" value="TfoX_N"/>
</dbReference>
<dbReference type="SUPFAM" id="SSF159894">
    <property type="entry name" value="YgaC/TfoX-N like"/>
    <property type="match status" value="1"/>
</dbReference>
<dbReference type="Gene3D" id="3.30.1460.30">
    <property type="entry name" value="YgaC/TfoX-N like chaperone"/>
    <property type="match status" value="1"/>
</dbReference>
<evidence type="ECO:0000313" key="3">
    <source>
        <dbReference type="Proteomes" id="UP000070409"/>
    </source>
</evidence>
<dbReference type="GO" id="GO:0032259">
    <property type="term" value="P:methylation"/>
    <property type="evidence" value="ECO:0007669"/>
    <property type="project" value="UniProtKB-KW"/>
</dbReference>
<dbReference type="GO" id="GO:0008168">
    <property type="term" value="F:methyltransferase activity"/>
    <property type="evidence" value="ECO:0007669"/>
    <property type="project" value="UniProtKB-KW"/>
</dbReference>
<gene>
    <name evidence="2" type="ORF">AXK61_15590</name>
</gene>
<evidence type="ECO:0000259" key="1">
    <source>
        <dbReference type="Pfam" id="PF04993"/>
    </source>
</evidence>
<evidence type="ECO:0000313" key="2">
    <source>
        <dbReference type="EMBL" id="KXP00026.1"/>
    </source>
</evidence>
<proteinExistence type="predicted"/>
<keyword evidence="3" id="KW-1185">Reference proteome</keyword>
<keyword evidence="2" id="KW-0808">Transferase</keyword>
<reference evidence="2 3" key="1">
    <citation type="submission" date="2016-02" db="EMBL/GenBank/DDBJ databases">
        <authorList>
            <person name="Teng J.L."/>
            <person name="Tang Y."/>
            <person name="Huang Y."/>
            <person name="Guo F."/>
            <person name="Wei W."/>
            <person name="Chen J.H."/>
            <person name="Wong S.Y."/>
            <person name="Lau S.K."/>
            <person name="Woo P.C."/>
        </authorList>
    </citation>
    <scope>NUCLEOTIDE SEQUENCE [LARGE SCALE GENOMIC DNA]</scope>
    <source>
        <strain evidence="2 3">JCM 13375</strain>
    </source>
</reference>
<name>A0A137ZPE1_9ACTN</name>
<dbReference type="RefSeq" id="WP_068744182.1">
    <property type="nucleotide sequence ID" value="NZ_LSRE01000008.1"/>
</dbReference>
<dbReference type="Proteomes" id="UP000070409">
    <property type="component" value="Unassembled WGS sequence"/>
</dbReference>